<comment type="caution">
    <text evidence="8">The sequence shown here is derived from an EMBL/GenBank/DDBJ whole genome shotgun (WGS) entry which is preliminary data.</text>
</comment>
<evidence type="ECO:0000256" key="2">
    <source>
        <dbReference type="ARBA" id="ARBA00022692"/>
    </source>
</evidence>
<organism evidence="8 9">
    <name type="scientific">Scomber scombrus</name>
    <name type="common">Atlantic mackerel</name>
    <name type="synonym">Scomber vernalis</name>
    <dbReference type="NCBI Taxonomy" id="13677"/>
    <lineage>
        <taxon>Eukaryota</taxon>
        <taxon>Metazoa</taxon>
        <taxon>Chordata</taxon>
        <taxon>Craniata</taxon>
        <taxon>Vertebrata</taxon>
        <taxon>Euteleostomi</taxon>
        <taxon>Actinopterygii</taxon>
        <taxon>Neopterygii</taxon>
        <taxon>Teleostei</taxon>
        <taxon>Neoteleostei</taxon>
        <taxon>Acanthomorphata</taxon>
        <taxon>Pelagiaria</taxon>
        <taxon>Scombriformes</taxon>
        <taxon>Scombridae</taxon>
        <taxon>Scomber</taxon>
    </lineage>
</organism>
<keyword evidence="2 5" id="KW-0812">Transmembrane</keyword>
<dbReference type="InterPro" id="IPR050578">
    <property type="entry name" value="MARVEL-CKLF_proteins"/>
</dbReference>
<feature type="transmembrane region" description="Helical" evidence="6">
    <location>
        <begin position="94"/>
        <end position="113"/>
    </location>
</feature>
<evidence type="ECO:0000256" key="1">
    <source>
        <dbReference type="ARBA" id="ARBA00004141"/>
    </source>
</evidence>
<name>A0AAV1PQ09_SCOSC</name>
<dbReference type="PANTHER" id="PTHR22776">
    <property type="entry name" value="MARVEL-CONTAINING POTENTIAL LIPID RAFT-ASSOCIATED PROTEIN"/>
    <property type="match status" value="1"/>
</dbReference>
<comment type="subcellular location">
    <subcellularLocation>
        <location evidence="1">Membrane</location>
        <topology evidence="1">Multi-pass membrane protein</topology>
    </subcellularLocation>
</comment>
<dbReference type="AlphaFoldDB" id="A0AAV1PQ09"/>
<feature type="transmembrane region" description="Helical" evidence="6">
    <location>
        <begin position="69"/>
        <end position="88"/>
    </location>
</feature>
<evidence type="ECO:0000259" key="7">
    <source>
        <dbReference type="PROSITE" id="PS51225"/>
    </source>
</evidence>
<dbReference type="EMBL" id="CAWUFR010000229">
    <property type="protein sequence ID" value="CAK6973368.1"/>
    <property type="molecule type" value="Genomic_DNA"/>
</dbReference>
<keyword evidence="3 6" id="KW-1133">Transmembrane helix</keyword>
<dbReference type="Proteomes" id="UP001314229">
    <property type="component" value="Unassembled WGS sequence"/>
</dbReference>
<dbReference type="GO" id="GO:0016020">
    <property type="term" value="C:membrane"/>
    <property type="evidence" value="ECO:0007669"/>
    <property type="project" value="UniProtKB-SubCell"/>
</dbReference>
<evidence type="ECO:0000256" key="6">
    <source>
        <dbReference type="SAM" id="Phobius"/>
    </source>
</evidence>
<proteinExistence type="predicted"/>
<feature type="transmembrane region" description="Helical" evidence="6">
    <location>
        <begin position="156"/>
        <end position="177"/>
    </location>
</feature>
<evidence type="ECO:0000313" key="9">
    <source>
        <dbReference type="Proteomes" id="UP001314229"/>
    </source>
</evidence>
<accession>A0AAV1PQ09</accession>
<evidence type="ECO:0000256" key="4">
    <source>
        <dbReference type="ARBA" id="ARBA00023136"/>
    </source>
</evidence>
<dbReference type="PROSITE" id="PS51225">
    <property type="entry name" value="MARVEL"/>
    <property type="match status" value="1"/>
</dbReference>
<evidence type="ECO:0000256" key="5">
    <source>
        <dbReference type="PROSITE-ProRule" id="PRU00581"/>
    </source>
</evidence>
<evidence type="ECO:0000256" key="3">
    <source>
        <dbReference type="ARBA" id="ARBA00022989"/>
    </source>
</evidence>
<evidence type="ECO:0000313" key="8">
    <source>
        <dbReference type="EMBL" id="CAK6973368.1"/>
    </source>
</evidence>
<feature type="domain" description="MARVEL" evidence="7">
    <location>
        <begin position="62"/>
        <end position="181"/>
    </location>
</feature>
<dbReference type="InterPro" id="IPR008253">
    <property type="entry name" value="Marvel"/>
</dbReference>
<reference evidence="8 9" key="1">
    <citation type="submission" date="2024-01" db="EMBL/GenBank/DDBJ databases">
        <authorList>
            <person name="Alioto T."/>
            <person name="Alioto T."/>
            <person name="Gomez Garrido J."/>
        </authorList>
    </citation>
    <scope>NUCLEOTIDE SEQUENCE [LARGE SCALE GENOMIC DNA]</scope>
</reference>
<sequence>MLKVTAGVKIAHILTNSHFLYSLKEITCFRKQTLSCLLQMISYPRAEDQNITTTAMDVDTAFLKSKRGILKLAEMVTFFVAFVCFATASRSEHIAATIIEFLITSFLVLLYLLKLNKKFTFFLWPLVDTFNSVFAAIYFIVLSMIALRTYTYRGTLVGGIVGFLSVGLLCVDSFTLFKIITFNKPRSEVQHQGTQVNE</sequence>
<protein>
    <submittedName>
        <fullName evidence="8">CKLF-like MARVEL transmembrane domain-containing protein 3</fullName>
    </submittedName>
</protein>
<keyword evidence="4 5" id="KW-0472">Membrane</keyword>
<gene>
    <name evidence="8" type="ORF">FSCOSCO3_A021175</name>
</gene>
<dbReference type="PANTHER" id="PTHR22776:SF45">
    <property type="entry name" value="CHEMOKINE-LIKE FACTOR"/>
    <property type="match status" value="1"/>
</dbReference>
<keyword evidence="9" id="KW-1185">Reference proteome</keyword>